<evidence type="ECO:0000256" key="2">
    <source>
        <dbReference type="SAM" id="MobiDB-lite"/>
    </source>
</evidence>
<dbReference type="Gene3D" id="3.40.50.300">
    <property type="entry name" value="P-loop containing nucleotide triphosphate hydrolases"/>
    <property type="match status" value="1"/>
</dbReference>
<feature type="region of interest" description="Disordered" evidence="2">
    <location>
        <begin position="427"/>
        <end position="452"/>
    </location>
</feature>
<dbReference type="SUPFAM" id="SSF52540">
    <property type="entry name" value="P-loop containing nucleoside triphosphate hydrolases"/>
    <property type="match status" value="1"/>
</dbReference>
<dbReference type="InterPro" id="IPR027417">
    <property type="entry name" value="P-loop_NTPase"/>
</dbReference>
<feature type="region of interest" description="Disordered" evidence="2">
    <location>
        <begin position="1"/>
        <end position="39"/>
    </location>
</feature>
<accession>A0A7C8IBL9</accession>
<protein>
    <submittedName>
        <fullName evidence="4">P-loop containing nucleoside triphosphate hydrolase protein</fullName>
    </submittedName>
</protein>
<dbReference type="InterPro" id="IPR006073">
    <property type="entry name" value="GTP-bd"/>
</dbReference>
<evidence type="ECO:0000256" key="1">
    <source>
        <dbReference type="SAM" id="Coils"/>
    </source>
</evidence>
<dbReference type="AlphaFoldDB" id="A0A7C8IBL9"/>
<dbReference type="OrthoDB" id="8954335at2759"/>
<keyword evidence="4" id="KW-0378">Hydrolase</keyword>
<dbReference type="EMBL" id="JAADJZ010000014">
    <property type="protein sequence ID" value="KAF2870050.1"/>
    <property type="molecule type" value="Genomic_DNA"/>
</dbReference>
<evidence type="ECO:0000313" key="5">
    <source>
        <dbReference type="Proteomes" id="UP000481861"/>
    </source>
</evidence>
<dbReference type="GO" id="GO:0016787">
    <property type="term" value="F:hydrolase activity"/>
    <property type="evidence" value="ECO:0007669"/>
    <property type="project" value="UniProtKB-KW"/>
</dbReference>
<gene>
    <name evidence="4" type="ORF">BDV95DRAFT_71977</name>
</gene>
<proteinExistence type="predicted"/>
<dbReference type="Pfam" id="PF01926">
    <property type="entry name" value="MMR_HSR1"/>
    <property type="match status" value="1"/>
</dbReference>
<reference evidence="4 5" key="1">
    <citation type="submission" date="2020-01" db="EMBL/GenBank/DDBJ databases">
        <authorList>
            <consortium name="DOE Joint Genome Institute"/>
            <person name="Haridas S."/>
            <person name="Albert R."/>
            <person name="Binder M."/>
            <person name="Bloem J."/>
            <person name="Labutti K."/>
            <person name="Salamov A."/>
            <person name="Andreopoulos B."/>
            <person name="Baker S.E."/>
            <person name="Barry K."/>
            <person name="Bills G."/>
            <person name="Bluhm B.H."/>
            <person name="Cannon C."/>
            <person name="Castanera R."/>
            <person name="Culley D.E."/>
            <person name="Daum C."/>
            <person name="Ezra D."/>
            <person name="Gonzalez J.B."/>
            <person name="Henrissat B."/>
            <person name="Kuo A."/>
            <person name="Liang C."/>
            <person name="Lipzen A."/>
            <person name="Lutzoni F."/>
            <person name="Magnuson J."/>
            <person name="Mondo S."/>
            <person name="Nolan M."/>
            <person name="Ohm R."/>
            <person name="Pangilinan J."/>
            <person name="Park H.-J.H."/>
            <person name="Ramirez L."/>
            <person name="Alfaro M."/>
            <person name="Sun H."/>
            <person name="Tritt A."/>
            <person name="Yoshinaga Y."/>
            <person name="Zwiers L.-H.L."/>
            <person name="Turgeon B.G."/>
            <person name="Goodwin S.B."/>
            <person name="Spatafora J.W."/>
            <person name="Crous P.W."/>
            <person name="Grigoriev I.V."/>
        </authorList>
    </citation>
    <scope>NUCLEOTIDE SEQUENCE [LARGE SCALE GENOMIC DNA]</scope>
    <source>
        <strain evidence="4 5">CBS 611.86</strain>
    </source>
</reference>
<feature type="domain" description="G" evidence="3">
    <location>
        <begin position="52"/>
        <end position="123"/>
    </location>
</feature>
<comment type="caution">
    <text evidence="4">The sequence shown here is derived from an EMBL/GenBank/DDBJ whole genome shotgun (WGS) entry which is preliminary data.</text>
</comment>
<feature type="compositionally biased region" description="Polar residues" evidence="2">
    <location>
        <begin position="27"/>
        <end position="38"/>
    </location>
</feature>
<feature type="coiled-coil region" evidence="1">
    <location>
        <begin position="279"/>
        <end position="354"/>
    </location>
</feature>
<dbReference type="GO" id="GO:0005525">
    <property type="term" value="F:GTP binding"/>
    <property type="evidence" value="ECO:0007669"/>
    <property type="project" value="InterPro"/>
</dbReference>
<keyword evidence="5" id="KW-1185">Reference proteome</keyword>
<name>A0A7C8IBL9_9PLEO</name>
<organism evidence="4 5">
    <name type="scientific">Massariosphaeria phaeospora</name>
    <dbReference type="NCBI Taxonomy" id="100035"/>
    <lineage>
        <taxon>Eukaryota</taxon>
        <taxon>Fungi</taxon>
        <taxon>Dikarya</taxon>
        <taxon>Ascomycota</taxon>
        <taxon>Pezizomycotina</taxon>
        <taxon>Dothideomycetes</taxon>
        <taxon>Pleosporomycetidae</taxon>
        <taxon>Pleosporales</taxon>
        <taxon>Pleosporales incertae sedis</taxon>
        <taxon>Massariosphaeria</taxon>
    </lineage>
</organism>
<evidence type="ECO:0000259" key="3">
    <source>
        <dbReference type="Pfam" id="PF01926"/>
    </source>
</evidence>
<dbReference type="Proteomes" id="UP000481861">
    <property type="component" value="Unassembled WGS sequence"/>
</dbReference>
<keyword evidence="1" id="KW-0175">Coiled coil</keyword>
<sequence length="481" mass="54915">MSEQVLPLRVTRSSSPDAVSDVFTPEASPTESQPSAKNFTGGFERHESDIFIAVMGVTGSGKSTLISKCSHLEVPIGHNLQSCTQEVGVYQCHIPGSLANVYLIDTPGFDDTDRSDTEVLREIATWLTDSYVHDIRLDGIVYLHRIDNPRMQGSGRRNLLMFRKLCGDDALKKVVLTTTRWDNVSEQEGSQREQELVTRQEYWGHFVENGSEVFRHHNTQTSAMSLIKRFVASKTSRSGVTLAIQEQMVNHHQALDQTDAGREVQSALLRQQKKFEKILADAHDDMQAALKERDELAQELLREQQEDMNKRIEQINFDREKLKADMEMLQTEKIAEVERKLDKERKANAKLGKLRDKEMQELKKKFRKSQGGGKAKEEELRPPAGWRSSKEFSLSMNSDRYYFLGPNYYTAKLKLGKPDGEFRTKTLPQPPHHLPLSRLAPLQPRPFRLPHDRLARPPRLLLHAHRQSLQVQPAQEHPQGA</sequence>
<evidence type="ECO:0000313" key="4">
    <source>
        <dbReference type="EMBL" id="KAF2870050.1"/>
    </source>
</evidence>